<evidence type="ECO:0000313" key="2">
    <source>
        <dbReference type="EMBL" id="KTD69922.1"/>
    </source>
</evidence>
<accession>A0A378L3V0</accession>
<feature type="domain" description="Cupin type-2" evidence="1">
    <location>
        <begin position="48"/>
        <end position="114"/>
    </location>
</feature>
<dbReference type="AlphaFoldDB" id="A0A378L3V0"/>
<dbReference type="OrthoDB" id="9004158at2"/>
<dbReference type="STRING" id="460.Lstg_3363"/>
<reference evidence="3 5" key="2">
    <citation type="submission" date="2018-06" db="EMBL/GenBank/DDBJ databases">
        <authorList>
            <consortium name="Pathogen Informatics"/>
            <person name="Doyle S."/>
        </authorList>
    </citation>
    <scope>NUCLEOTIDE SEQUENCE [LARGE SCALE GENOMIC DNA]</scope>
    <source>
        <strain evidence="3 5">NCTC11991</strain>
    </source>
</reference>
<dbReference type="Proteomes" id="UP000255110">
    <property type="component" value="Unassembled WGS sequence"/>
</dbReference>
<dbReference type="Proteomes" id="UP000054820">
    <property type="component" value="Unassembled WGS sequence"/>
</dbReference>
<proteinExistence type="predicted"/>
<dbReference type="EMBL" id="UGOY01000001">
    <property type="protein sequence ID" value="STY21765.1"/>
    <property type="molecule type" value="Genomic_DNA"/>
</dbReference>
<dbReference type="Gene3D" id="2.60.120.10">
    <property type="entry name" value="Jelly Rolls"/>
    <property type="match status" value="1"/>
</dbReference>
<dbReference type="InterPro" id="IPR011051">
    <property type="entry name" value="RmlC_Cupin_sf"/>
</dbReference>
<dbReference type="RefSeq" id="WP_058478796.1">
    <property type="nucleotide sequence ID" value="NZ_CAAAIO010000033.1"/>
</dbReference>
<organism evidence="3 5">
    <name type="scientific">Legionella steigerwaltii</name>
    <dbReference type="NCBI Taxonomy" id="460"/>
    <lineage>
        <taxon>Bacteria</taxon>
        <taxon>Pseudomonadati</taxon>
        <taxon>Pseudomonadota</taxon>
        <taxon>Gammaproteobacteria</taxon>
        <taxon>Legionellales</taxon>
        <taxon>Legionellaceae</taxon>
        <taxon>Legionella</taxon>
    </lineage>
</organism>
<sequence length="116" mass="13441">MLHLLEPDALTNPRLVFSSPEHLVPGVVVEPVDFVANQAYPPFQATYFQVLPQCETPLDYHQEQEVWIVLNGSGILTYEGVFYFLNAQDIFFFASFKQHQIRNHTQLPLLICSIYW</sequence>
<evidence type="ECO:0000313" key="3">
    <source>
        <dbReference type="EMBL" id="STY21765.1"/>
    </source>
</evidence>
<evidence type="ECO:0000313" key="5">
    <source>
        <dbReference type="Proteomes" id="UP000255110"/>
    </source>
</evidence>
<dbReference type="SUPFAM" id="SSF51182">
    <property type="entry name" value="RmlC-like cupins"/>
    <property type="match status" value="1"/>
</dbReference>
<keyword evidence="4" id="KW-1185">Reference proteome</keyword>
<dbReference type="EMBL" id="LNYZ01000043">
    <property type="protein sequence ID" value="KTD69922.1"/>
    <property type="molecule type" value="Genomic_DNA"/>
</dbReference>
<protein>
    <submittedName>
        <fullName evidence="2 3">Cupin domain</fullName>
    </submittedName>
</protein>
<evidence type="ECO:0000313" key="4">
    <source>
        <dbReference type="Proteomes" id="UP000054820"/>
    </source>
</evidence>
<dbReference type="Pfam" id="PF07883">
    <property type="entry name" value="Cupin_2"/>
    <property type="match status" value="1"/>
</dbReference>
<dbReference type="InterPro" id="IPR014710">
    <property type="entry name" value="RmlC-like_jellyroll"/>
</dbReference>
<name>A0A378L3V0_9GAMM</name>
<evidence type="ECO:0000259" key="1">
    <source>
        <dbReference type="Pfam" id="PF07883"/>
    </source>
</evidence>
<gene>
    <name evidence="2" type="ORF">Lstg_3363</name>
    <name evidence="3" type="ORF">NCTC11991_00334</name>
</gene>
<dbReference type="InterPro" id="IPR013096">
    <property type="entry name" value="Cupin_2"/>
</dbReference>
<reference evidence="2 4" key="1">
    <citation type="submission" date="2015-11" db="EMBL/GenBank/DDBJ databases">
        <title>Genomic analysis of 38 Legionella species identifies large and diverse effector repertoires.</title>
        <authorList>
            <person name="Burstein D."/>
            <person name="Amaro F."/>
            <person name="Zusman T."/>
            <person name="Lifshitz Z."/>
            <person name="Cohen O."/>
            <person name="Gilbert J.A."/>
            <person name="Pupko T."/>
            <person name="Shuman H.A."/>
            <person name="Segal G."/>
        </authorList>
    </citation>
    <scope>NUCLEOTIDE SEQUENCE [LARGE SCALE GENOMIC DNA]</scope>
    <source>
        <strain evidence="2 4">SC-18-C9</strain>
    </source>
</reference>